<dbReference type="GeneID" id="301821227"/>
<keyword evidence="3" id="KW-1185">Reference proteome</keyword>
<keyword evidence="2" id="KW-0067">ATP-binding</keyword>
<dbReference type="AlphaFoldDB" id="M4ZA56"/>
<feature type="compositionally biased region" description="Basic and acidic residues" evidence="1">
    <location>
        <begin position="63"/>
        <end position="92"/>
    </location>
</feature>
<feature type="region of interest" description="Disordered" evidence="1">
    <location>
        <begin position="54"/>
        <end position="107"/>
    </location>
</feature>
<dbReference type="GO" id="GO:0005524">
    <property type="term" value="F:ATP binding"/>
    <property type="evidence" value="ECO:0007669"/>
    <property type="project" value="UniProtKB-KW"/>
</dbReference>
<dbReference type="STRING" id="1245469.S58_41850"/>
<evidence type="ECO:0000313" key="3">
    <source>
        <dbReference type="Proteomes" id="UP000011841"/>
    </source>
</evidence>
<sequence length="139" mass="15527">MTDHAAKPPLRLRPFGHDCGLVHHDGKEVGNRALLDDEGAVHVDFAERELRVGQDPALGRMGQEPRRDRHPGAISAAERRAIGGREADRSTTDEAAQETTQQTVHPHHLTSYPREMLTFPDVAFDAWSTDRFPFVINLC</sequence>
<protein>
    <submittedName>
        <fullName evidence="2">Methionine ABC transporter ATP-binding component</fullName>
    </submittedName>
</protein>
<gene>
    <name evidence="2" type="ORF">S58_41850</name>
</gene>
<evidence type="ECO:0000313" key="2">
    <source>
        <dbReference type="EMBL" id="BAM90171.1"/>
    </source>
</evidence>
<dbReference type="Proteomes" id="UP000011841">
    <property type="component" value="Chromosome"/>
</dbReference>
<dbReference type="EMBL" id="AP012603">
    <property type="protein sequence ID" value="BAM90171.1"/>
    <property type="molecule type" value="Genomic_DNA"/>
</dbReference>
<dbReference type="RefSeq" id="WP_015667277.1">
    <property type="nucleotide sequence ID" value="NC_020453.1"/>
</dbReference>
<name>M4ZA56_9BRAD</name>
<organism evidence="2 3">
    <name type="scientific">Bradyrhizobium oligotrophicum S58</name>
    <dbReference type="NCBI Taxonomy" id="1245469"/>
    <lineage>
        <taxon>Bacteria</taxon>
        <taxon>Pseudomonadati</taxon>
        <taxon>Pseudomonadota</taxon>
        <taxon>Alphaproteobacteria</taxon>
        <taxon>Hyphomicrobiales</taxon>
        <taxon>Nitrobacteraceae</taxon>
        <taxon>Bradyrhizobium</taxon>
    </lineage>
</organism>
<dbReference type="HOGENOM" id="CLU_1841298_0_0_5"/>
<dbReference type="KEGG" id="aol:S58_41850"/>
<accession>M4ZA56</accession>
<proteinExistence type="predicted"/>
<feature type="compositionally biased region" description="Low complexity" evidence="1">
    <location>
        <begin position="93"/>
        <end position="103"/>
    </location>
</feature>
<evidence type="ECO:0000256" key="1">
    <source>
        <dbReference type="SAM" id="MobiDB-lite"/>
    </source>
</evidence>
<reference evidence="2 3" key="1">
    <citation type="journal article" date="2013" name="Appl. Environ. Microbiol.">
        <title>Genome analysis suggests that the soil oligotrophic bacterium Agromonas oligotrophica (Bradyrhizobium oligotrophicum) is a nitrogen-fixing symbiont of Aeschynomene indica.</title>
        <authorList>
            <person name="Okubo T."/>
            <person name="Fukushima S."/>
            <person name="Itakura M."/>
            <person name="Oshima K."/>
            <person name="Longtonglang A."/>
            <person name="Teaumroong N."/>
            <person name="Mitsui H."/>
            <person name="Hattori M."/>
            <person name="Hattori R."/>
            <person name="Hattori T."/>
            <person name="Minamisawa K."/>
        </authorList>
    </citation>
    <scope>NUCLEOTIDE SEQUENCE [LARGE SCALE GENOMIC DNA]</scope>
    <source>
        <strain evidence="2 3">S58</strain>
    </source>
</reference>
<keyword evidence="2" id="KW-0547">Nucleotide-binding</keyword>